<feature type="transmembrane region" description="Helical" evidence="5">
    <location>
        <begin position="47"/>
        <end position="65"/>
    </location>
</feature>
<keyword evidence="4 5" id="KW-0472">Membrane</keyword>
<evidence type="ECO:0000256" key="4">
    <source>
        <dbReference type="ARBA" id="ARBA00023136"/>
    </source>
</evidence>
<dbReference type="Pfam" id="PF13515">
    <property type="entry name" value="FUSC_2"/>
    <property type="match status" value="1"/>
</dbReference>
<feature type="transmembrane region" description="Helical" evidence="5">
    <location>
        <begin position="309"/>
        <end position="326"/>
    </location>
</feature>
<keyword evidence="3 5" id="KW-1133">Transmembrane helix</keyword>
<keyword evidence="2 5" id="KW-0812">Transmembrane</keyword>
<feature type="transmembrane region" description="Helical" evidence="5">
    <location>
        <begin position="72"/>
        <end position="89"/>
    </location>
</feature>
<dbReference type="InterPro" id="IPR049453">
    <property type="entry name" value="Memb_transporter_dom"/>
</dbReference>
<feature type="transmembrane region" description="Helical" evidence="5">
    <location>
        <begin position="183"/>
        <end position="202"/>
    </location>
</feature>
<feature type="domain" description="Integral membrane bound transporter" evidence="6">
    <location>
        <begin position="199"/>
        <end position="321"/>
    </location>
</feature>
<name>A0AA92H8P9_RHIRH</name>
<dbReference type="RefSeq" id="WP_116494390.1">
    <property type="nucleotide sequence ID" value="NZ_QDFR01000005.1"/>
</dbReference>
<dbReference type="EMBL" id="QDFR01000005">
    <property type="protein sequence ID" value="PVE52418.1"/>
    <property type="molecule type" value="Genomic_DNA"/>
</dbReference>
<evidence type="ECO:0000256" key="1">
    <source>
        <dbReference type="ARBA" id="ARBA00004141"/>
    </source>
</evidence>
<feature type="transmembrane region" description="Helical" evidence="5">
    <location>
        <begin position="21"/>
        <end position="41"/>
    </location>
</feature>
<dbReference type="AlphaFoldDB" id="A0AA92H8P9"/>
<comment type="subcellular location">
    <subcellularLocation>
        <location evidence="1">Membrane</location>
        <topology evidence="1">Multi-pass membrane protein</topology>
    </subcellularLocation>
</comment>
<comment type="caution">
    <text evidence="7">The sequence shown here is derived from an EMBL/GenBank/DDBJ whole genome shotgun (WGS) entry which is preliminary data.</text>
</comment>
<accession>A0AA92H8P9</accession>
<dbReference type="GO" id="GO:0016020">
    <property type="term" value="C:membrane"/>
    <property type="evidence" value="ECO:0007669"/>
    <property type="project" value="UniProtKB-SubCell"/>
</dbReference>
<feature type="transmembrane region" description="Helical" evidence="5">
    <location>
        <begin position="279"/>
        <end position="297"/>
    </location>
</feature>
<organism evidence="7 8">
    <name type="scientific">Rhizobium rhizogenes</name>
    <name type="common">Agrobacterium rhizogenes</name>
    <dbReference type="NCBI Taxonomy" id="359"/>
    <lineage>
        <taxon>Bacteria</taxon>
        <taxon>Pseudomonadati</taxon>
        <taxon>Pseudomonadota</taxon>
        <taxon>Alphaproteobacteria</taxon>
        <taxon>Hyphomicrobiales</taxon>
        <taxon>Rhizobiaceae</taxon>
        <taxon>Rhizobium/Agrobacterium group</taxon>
        <taxon>Rhizobium</taxon>
    </lineage>
</organism>
<evidence type="ECO:0000256" key="5">
    <source>
        <dbReference type="SAM" id="Phobius"/>
    </source>
</evidence>
<feature type="transmembrane region" description="Helical" evidence="5">
    <location>
        <begin position="119"/>
        <end position="137"/>
    </location>
</feature>
<feature type="transmembrane region" description="Helical" evidence="5">
    <location>
        <begin position="241"/>
        <end position="267"/>
    </location>
</feature>
<reference evidence="7 8" key="1">
    <citation type="submission" date="2018-04" db="EMBL/GenBank/DDBJ databases">
        <authorList>
            <person name="Hagen T."/>
        </authorList>
    </citation>
    <scope>NUCLEOTIDE SEQUENCE [LARGE SCALE GENOMIC DNA]</scope>
    <source>
        <strain evidence="7 8">TPD7009</strain>
    </source>
</reference>
<proteinExistence type="predicted"/>
<evidence type="ECO:0000313" key="8">
    <source>
        <dbReference type="Proteomes" id="UP000244335"/>
    </source>
</evidence>
<evidence type="ECO:0000256" key="2">
    <source>
        <dbReference type="ARBA" id="ARBA00022692"/>
    </source>
</evidence>
<gene>
    <name evidence="7" type="ORF">DC430_16425</name>
</gene>
<sequence length="338" mass="35752">MATDNRTAIRDTLRKAFHFDWRGAVVATPALLLLLIVGVLSEDHVQASIAAGAAFATGFGATKRVRHKRLDAMLLTGAGMTAASILGTMAGQDPFIELIVTMLMGGLCGALIRWDTALWWVWLQIIIAFLLAAHYPGNLMDGVSRATLVALGTGIQMAMVRLMKLGVDAPERVATPEDNVRTIDLWLHALRAAICIGVALLASRGAHIIHEYWAPMTAMIVLKPGLRDTAFRGIERIGGTILGILIATIIIMAIDSPIVKVIAAALLASAAFGLQQARYAVLATAITATVVLMIALAGGEVFGVDWDRLSATVIGGGVALAGAAIAPKRQIRARDDNL</sequence>
<dbReference type="Proteomes" id="UP000244335">
    <property type="component" value="Unassembled WGS sequence"/>
</dbReference>
<evidence type="ECO:0000313" key="7">
    <source>
        <dbReference type="EMBL" id="PVE52418.1"/>
    </source>
</evidence>
<protein>
    <recommendedName>
        <fullName evidence="6">Integral membrane bound transporter domain-containing protein</fullName>
    </recommendedName>
</protein>
<evidence type="ECO:0000259" key="6">
    <source>
        <dbReference type="Pfam" id="PF13515"/>
    </source>
</evidence>
<evidence type="ECO:0000256" key="3">
    <source>
        <dbReference type="ARBA" id="ARBA00022989"/>
    </source>
</evidence>